<accession>A0ABS4VHW7</accession>
<dbReference type="Proteomes" id="UP001519311">
    <property type="component" value="Unassembled WGS sequence"/>
</dbReference>
<name>A0ABS4VHW7_9ACTN</name>
<gene>
    <name evidence="2" type="ORF">JOF59_006007</name>
</gene>
<protein>
    <submittedName>
        <fullName evidence="2">Uncharacterized protein</fullName>
    </submittedName>
</protein>
<feature type="region of interest" description="Disordered" evidence="1">
    <location>
        <begin position="17"/>
        <end position="38"/>
    </location>
</feature>
<evidence type="ECO:0000313" key="2">
    <source>
        <dbReference type="EMBL" id="MBP2363515.1"/>
    </source>
</evidence>
<evidence type="ECO:0000256" key="1">
    <source>
        <dbReference type="SAM" id="MobiDB-lite"/>
    </source>
</evidence>
<evidence type="ECO:0000313" key="3">
    <source>
        <dbReference type="Proteomes" id="UP001519311"/>
    </source>
</evidence>
<comment type="caution">
    <text evidence="2">The sequence shown here is derived from an EMBL/GenBank/DDBJ whole genome shotgun (WGS) entry which is preliminary data.</text>
</comment>
<dbReference type="RefSeq" id="WP_209471469.1">
    <property type="nucleotide sequence ID" value="NZ_BMWJ01000021.1"/>
</dbReference>
<organism evidence="2 3">
    <name type="scientific">Streptomyces clavifer</name>
    <dbReference type="NCBI Taxonomy" id="68188"/>
    <lineage>
        <taxon>Bacteria</taxon>
        <taxon>Bacillati</taxon>
        <taxon>Actinomycetota</taxon>
        <taxon>Actinomycetes</taxon>
        <taxon>Kitasatosporales</taxon>
        <taxon>Streptomycetaceae</taxon>
        <taxon>Streptomyces</taxon>
    </lineage>
</organism>
<dbReference type="EMBL" id="JAGINS010000002">
    <property type="protein sequence ID" value="MBP2363515.1"/>
    <property type="molecule type" value="Genomic_DNA"/>
</dbReference>
<proteinExistence type="predicted"/>
<keyword evidence="3" id="KW-1185">Reference proteome</keyword>
<sequence length="96" mass="10499">MLKATLRRKDPKHYLFFTQTEGGPDRSGVTRRASPMARRTMDDSRAIIGRALLVNEGIVAISLGNEVLAFRTPLGPLAVRGSEPPGQSRAELKQPT</sequence>
<reference evidence="2 3" key="1">
    <citation type="submission" date="2021-03" db="EMBL/GenBank/DDBJ databases">
        <title>Sequencing the genomes of 1000 actinobacteria strains.</title>
        <authorList>
            <person name="Klenk H.-P."/>
        </authorList>
    </citation>
    <scope>NUCLEOTIDE SEQUENCE [LARGE SCALE GENOMIC DNA]</scope>
    <source>
        <strain evidence="2 3">DSM 40843</strain>
    </source>
</reference>